<organism evidence="3 4">
    <name type="scientific">Trypanosoma cruzi (strain CL Brener)</name>
    <dbReference type="NCBI Taxonomy" id="353153"/>
    <lineage>
        <taxon>Eukaryota</taxon>
        <taxon>Discoba</taxon>
        <taxon>Euglenozoa</taxon>
        <taxon>Kinetoplastea</taxon>
        <taxon>Metakinetoplastina</taxon>
        <taxon>Trypanosomatida</taxon>
        <taxon>Trypanosomatidae</taxon>
        <taxon>Trypanosoma</taxon>
        <taxon>Schizotrypanum</taxon>
    </lineage>
</organism>
<accession>Q4CYF8</accession>
<feature type="non-terminal residue" evidence="3">
    <location>
        <position position="1"/>
    </location>
</feature>
<dbReference type="InParanoid" id="Q4CYF8"/>
<name>Q4CYF8_TRYCC</name>
<sequence>QLHDVVALCELRGRGMPAIVREVEDTELFDWEEVANVAAQRERMKECVCWRARRSRGLCWRGVC</sequence>
<proteinExistence type="predicted"/>
<dbReference type="STRING" id="353153.Q4CYF8"/>
<evidence type="ECO:0000313" key="4">
    <source>
        <dbReference type="Proteomes" id="UP000002296"/>
    </source>
</evidence>
<reference evidence="3 4" key="1">
    <citation type="journal article" date="2005" name="Science">
        <title>The genome sequence of Trypanosoma cruzi, etiologic agent of Chagas disease.</title>
        <authorList>
            <person name="El-Sayed N.M."/>
            <person name="Myler P.J."/>
            <person name="Bartholomeu D.C."/>
            <person name="Nilsson D."/>
            <person name="Aggarwal G."/>
            <person name="Tran A.N."/>
            <person name="Ghedin E."/>
            <person name="Worthey E.A."/>
            <person name="Delcher A.L."/>
            <person name="Blandin G."/>
            <person name="Westenberger S.J."/>
            <person name="Caler E."/>
            <person name="Cerqueira G.C."/>
            <person name="Branche C."/>
            <person name="Haas B."/>
            <person name="Anupama A."/>
            <person name="Arner E."/>
            <person name="Aslund L."/>
            <person name="Attipoe P."/>
            <person name="Bontempi E."/>
            <person name="Bringaud F."/>
            <person name="Burton P."/>
            <person name="Cadag E."/>
            <person name="Campbell D.A."/>
            <person name="Carrington M."/>
            <person name="Crabtree J."/>
            <person name="Darban H."/>
            <person name="da Silveira J.F."/>
            <person name="de Jong P."/>
            <person name="Edwards K."/>
            <person name="Englund P.T."/>
            <person name="Fazelina G."/>
            <person name="Feldblyum T."/>
            <person name="Ferella M."/>
            <person name="Frasch A.C."/>
            <person name="Gull K."/>
            <person name="Horn D."/>
            <person name="Hou L."/>
            <person name="Huang Y."/>
            <person name="Kindlund E."/>
            <person name="Klingbeil M."/>
            <person name="Kluge S."/>
            <person name="Koo H."/>
            <person name="Lacerda D."/>
            <person name="Levin M.J."/>
            <person name="Lorenzi H."/>
            <person name="Louie T."/>
            <person name="Machado C.R."/>
            <person name="McCulloch R."/>
            <person name="McKenna A."/>
            <person name="Mizuno Y."/>
            <person name="Mottram J.C."/>
            <person name="Nelson S."/>
            <person name="Ochaya S."/>
            <person name="Osoegawa K."/>
            <person name="Pai G."/>
            <person name="Parsons M."/>
            <person name="Pentony M."/>
            <person name="Pettersson U."/>
            <person name="Pop M."/>
            <person name="Ramirez J.L."/>
            <person name="Rinta J."/>
            <person name="Robertson L."/>
            <person name="Salzberg S.L."/>
            <person name="Sanchez D.O."/>
            <person name="Seyler A."/>
            <person name="Sharma R."/>
            <person name="Shetty J."/>
            <person name="Simpson A.J."/>
            <person name="Sisk E."/>
            <person name="Tammi M.T."/>
            <person name="Tarleton R."/>
            <person name="Teixeira S."/>
            <person name="Van Aken S."/>
            <person name="Vogt C."/>
            <person name="Ward P.N."/>
            <person name="Wickstead B."/>
            <person name="Wortman J."/>
            <person name="White O."/>
            <person name="Fraser C.M."/>
            <person name="Stuart K.D."/>
            <person name="Andersson B."/>
        </authorList>
    </citation>
    <scope>NUCLEOTIDE SEQUENCE [LARGE SCALE GENOMIC DNA]</scope>
    <source>
        <strain evidence="3 4">CL Brener</strain>
    </source>
</reference>
<dbReference type="PROSITE" id="PS50040">
    <property type="entry name" value="EF1G_C"/>
    <property type="match status" value="1"/>
</dbReference>
<dbReference type="InterPro" id="IPR036433">
    <property type="entry name" value="EF1B_G_C_sf"/>
</dbReference>
<evidence type="ECO:0000256" key="1">
    <source>
        <dbReference type="PROSITE-ProRule" id="PRU00519"/>
    </source>
</evidence>
<feature type="domain" description="EF-1-gamma C-terminal" evidence="2">
    <location>
        <begin position="1"/>
        <end position="64"/>
    </location>
</feature>
<dbReference type="RefSeq" id="XP_807163.1">
    <property type="nucleotide sequence ID" value="XM_802070.1"/>
</dbReference>
<keyword evidence="4" id="KW-1185">Reference proteome</keyword>
<dbReference type="KEGG" id="tcr:503977.79"/>
<dbReference type="PaxDb" id="353153-Q4CYF8"/>
<dbReference type="EMBL" id="AAHK01001453">
    <property type="protein sequence ID" value="EAN85312.1"/>
    <property type="molecule type" value="Genomic_DNA"/>
</dbReference>
<dbReference type="InterPro" id="IPR001662">
    <property type="entry name" value="EF1B_G_C"/>
</dbReference>
<evidence type="ECO:0000259" key="2">
    <source>
        <dbReference type="PROSITE" id="PS50040"/>
    </source>
</evidence>
<comment type="caution">
    <text evidence="3">The sequence shown here is derived from an EMBL/GenBank/DDBJ whole genome shotgun (WGS) entry which is preliminary data.</text>
</comment>
<dbReference type="AlphaFoldDB" id="Q4CYF8"/>
<keyword evidence="1 3" id="KW-0251">Elongation factor</keyword>
<dbReference type="GO" id="GO:0003746">
    <property type="term" value="F:translation elongation factor activity"/>
    <property type="evidence" value="ECO:0007669"/>
    <property type="project" value="UniProtKB-UniRule"/>
</dbReference>
<dbReference type="SUPFAM" id="SSF89942">
    <property type="entry name" value="eEF1-gamma domain"/>
    <property type="match status" value="1"/>
</dbReference>
<dbReference type="GeneID" id="3537346"/>
<dbReference type="Proteomes" id="UP000002296">
    <property type="component" value="Unassembled WGS sequence"/>
</dbReference>
<evidence type="ECO:0000313" key="3">
    <source>
        <dbReference type="EMBL" id="EAN85312.1"/>
    </source>
</evidence>
<keyword evidence="1" id="KW-0648">Protein biosynthesis</keyword>
<protein>
    <submittedName>
        <fullName evidence="3">Elongation factor 1-gamma (EF-1-gamma), putative</fullName>
    </submittedName>
</protein>
<gene>
    <name evidence="3" type="ORF">Tc00.1047053503977.79</name>
</gene>